<evidence type="ECO:0000313" key="15">
    <source>
        <dbReference type="EMBL" id="KXB73542.1"/>
    </source>
</evidence>
<dbReference type="PANTHER" id="PTHR30580">
    <property type="entry name" value="PRIMOSOMAL PROTEIN N"/>
    <property type="match status" value="1"/>
</dbReference>
<feature type="domain" description="Primosomal protein N' 3' DNA-binding" evidence="12">
    <location>
        <begin position="5"/>
        <end position="104"/>
    </location>
</feature>
<feature type="binding site" evidence="11">
    <location>
        <position position="557"/>
    </location>
    <ligand>
        <name>Zn(2+)</name>
        <dbReference type="ChEBI" id="CHEBI:29105"/>
        <label>2</label>
    </ligand>
</feature>
<keyword evidence="5" id="KW-0378">Hydrolase</keyword>
<dbReference type="AlphaFoldDB" id="A0A134B0S6"/>
<evidence type="ECO:0000259" key="14">
    <source>
        <dbReference type="Pfam" id="PF18319"/>
    </source>
</evidence>
<feature type="binding site" evidence="11">
    <location>
        <position position="527"/>
    </location>
    <ligand>
        <name>Zn(2+)</name>
        <dbReference type="ChEBI" id="CHEBI:29105"/>
        <label>1</label>
    </ligand>
</feature>
<dbReference type="Gene3D" id="3.40.1440.60">
    <property type="entry name" value="PriA, 3(prime) DNA-binding domain"/>
    <property type="match status" value="1"/>
</dbReference>
<comment type="similarity">
    <text evidence="11">Belongs to the helicase family. PriA subfamily.</text>
</comment>
<dbReference type="HAMAP" id="MF_00983">
    <property type="entry name" value="PriA"/>
    <property type="match status" value="1"/>
</dbReference>
<dbReference type="PANTHER" id="PTHR30580:SF0">
    <property type="entry name" value="PRIMOSOMAL PROTEIN N"/>
    <property type="match status" value="1"/>
</dbReference>
<keyword evidence="9 11" id="KW-0238">DNA-binding</keyword>
<evidence type="ECO:0000256" key="7">
    <source>
        <dbReference type="ARBA" id="ARBA00022833"/>
    </source>
</evidence>
<evidence type="ECO:0000256" key="1">
    <source>
        <dbReference type="ARBA" id="ARBA00022515"/>
    </source>
</evidence>
<evidence type="ECO:0000256" key="9">
    <source>
        <dbReference type="ARBA" id="ARBA00023125"/>
    </source>
</evidence>
<keyword evidence="7 11" id="KW-0862">Zinc</keyword>
<feature type="binding site" evidence="11">
    <location>
        <position position="539"/>
    </location>
    <ligand>
        <name>Zn(2+)</name>
        <dbReference type="ChEBI" id="CHEBI:29105"/>
        <label>2</label>
    </ligand>
</feature>
<reference evidence="16" key="1">
    <citation type="submission" date="2016-01" db="EMBL/GenBank/DDBJ databases">
        <authorList>
            <person name="Mitreva M."/>
            <person name="Pepin K.H."/>
            <person name="Mihindukulasuriya K.A."/>
            <person name="Fulton R."/>
            <person name="Fronick C."/>
            <person name="O'Laughlin M."/>
            <person name="Miner T."/>
            <person name="Herter B."/>
            <person name="Rosa B.A."/>
            <person name="Cordes M."/>
            <person name="Tomlinson C."/>
            <person name="Wollam A."/>
            <person name="Palsikar V.B."/>
            <person name="Mardis E.R."/>
            <person name="Wilson R.K."/>
        </authorList>
    </citation>
    <scope>NUCLEOTIDE SEQUENCE [LARGE SCALE GENOMIC DNA]</scope>
    <source>
        <strain evidence="16">KA00683</strain>
    </source>
</reference>
<protein>
    <recommendedName>
        <fullName evidence="11">Probable replication restart protein PriA</fullName>
    </recommendedName>
    <alternativeName>
        <fullName evidence="11">Putative ATP-dependent DNA helicase PriA</fullName>
    </alternativeName>
</protein>
<keyword evidence="16" id="KW-1185">Reference proteome</keyword>
<dbReference type="GO" id="GO:0008270">
    <property type="term" value="F:zinc ion binding"/>
    <property type="evidence" value="ECO:0007669"/>
    <property type="project" value="UniProtKB-UniRule"/>
</dbReference>
<feature type="binding site" evidence="11">
    <location>
        <position position="530"/>
    </location>
    <ligand>
        <name>Zn(2+)</name>
        <dbReference type="ChEBI" id="CHEBI:29105"/>
        <label>1</label>
    </ligand>
</feature>
<evidence type="ECO:0000313" key="16">
    <source>
        <dbReference type="Proteomes" id="UP000070224"/>
    </source>
</evidence>
<dbReference type="GO" id="GO:0006270">
    <property type="term" value="P:DNA replication initiation"/>
    <property type="evidence" value="ECO:0007669"/>
    <property type="project" value="TreeGrafter"/>
</dbReference>
<evidence type="ECO:0000259" key="13">
    <source>
        <dbReference type="Pfam" id="PF18074"/>
    </source>
</evidence>
<proteinExistence type="inferred from homology"/>
<keyword evidence="2 11" id="KW-0235">DNA replication</keyword>
<dbReference type="GO" id="GO:0003677">
    <property type="term" value="F:DNA binding"/>
    <property type="evidence" value="ECO:0007669"/>
    <property type="project" value="UniProtKB-UniRule"/>
</dbReference>
<feature type="binding site" evidence="11">
    <location>
        <position position="570"/>
    </location>
    <ligand>
        <name>Zn(2+)</name>
        <dbReference type="ChEBI" id="CHEBI:29105"/>
        <label>1</label>
    </ligand>
</feature>
<evidence type="ECO:0000256" key="11">
    <source>
        <dbReference type="HAMAP-Rule" id="MF_00983"/>
    </source>
</evidence>
<dbReference type="GO" id="GO:0006269">
    <property type="term" value="P:DNA replication, synthesis of primer"/>
    <property type="evidence" value="ECO:0007669"/>
    <property type="project" value="UniProtKB-KW"/>
</dbReference>
<evidence type="ECO:0000256" key="2">
    <source>
        <dbReference type="ARBA" id="ARBA00022705"/>
    </source>
</evidence>
<comment type="cofactor">
    <cofactor evidence="11">
        <name>Zn(2+)</name>
        <dbReference type="ChEBI" id="CHEBI:29105"/>
    </cofactor>
    <text evidence="11">Binds 2 zinc ions per subunit.</text>
</comment>
<feature type="binding site" evidence="11">
    <location>
        <position position="567"/>
    </location>
    <ligand>
        <name>Zn(2+)</name>
        <dbReference type="ChEBI" id="CHEBI:29105"/>
        <label>1</label>
    </ligand>
</feature>
<sequence>MIRVEVIIPLALDGLFSYAVPEALISEAPGFSVGCRVVVPFGGKRYYTGVVFSLDKEAEISAYKEVEQILDATPIIPEATLKQWEWMAYYYACPLGSILRDALPSGLLPESKTMLSLVEGFEAEEALPHAELLILDTLAEKGAMTTEQLERLVGRRLTRPLLRLIELGAVHTEEALQPRYRPKLARYLRLAPEYQEDEGALSTLFDGLSRAPRQAELLMAFLEALRETGQDHSGALHRSVLLEAVPKSEAQLRALIEKGILEQVLEPVSRLRAVEPSSRESSIADVEPLTHPVTLYYGHTAEDKERYILGQIAATLACGGQVLYLTSSVHSVPSAAGFMQRLAEIAGANYYPYHSLIGEAVRVETYLRLSKLDSPALVVGTRSAIYVPLPHLSLVIIDEEQEYLYKQQLVAPRYHARDVALWRAHQSGAQVLLTSLTPSAEVLFHALRGKYQLLRPESFSAETASQSQQVLPTIELIDLKRLRQLREVEWGHTLTPYLLEEIRSTIARGKKVLLLQNRRGYAPYVTCDACQTRLLCPNCDVSLTYHRTRAALLCHYCGYTAALPEACPSCGAIEVMTKSGLRPALRQVGYGIERVEEELKEKLPAYEVLRIDSDTFSSQKKRMELLEQIESGSAEILLGTQLIRNQPIWEGIGLIAVVQLDAVLGVPDFRSEERAYQLLHQLRLRSRAPREDCPRYLIQTSSTEQAFIKALQVGDYDTFINEVLAEREATNFPPFTRLTHLWLRGKDKRLLASAALVLSQYLKGLLPNERVTDPQIPDLARLEGYYQRQIVIRRPFQQSYREERAAFASALQQLRLSMPESKRLQIFFDVDPL</sequence>
<dbReference type="Pfam" id="PF17764">
    <property type="entry name" value="PriA_3primeBD"/>
    <property type="match status" value="1"/>
</dbReference>
<dbReference type="GO" id="GO:0016787">
    <property type="term" value="F:hydrolase activity"/>
    <property type="evidence" value="ECO:0007669"/>
    <property type="project" value="UniProtKB-KW"/>
</dbReference>
<dbReference type="InterPro" id="IPR040498">
    <property type="entry name" value="PriA_CRR"/>
</dbReference>
<accession>A0A134B0S6</accession>
<evidence type="ECO:0000259" key="12">
    <source>
        <dbReference type="Pfam" id="PF17764"/>
    </source>
</evidence>
<evidence type="ECO:0000256" key="10">
    <source>
        <dbReference type="ARBA" id="ARBA00023235"/>
    </source>
</evidence>
<organism evidence="15 16">
    <name type="scientific">Porphyromonas somerae</name>
    <dbReference type="NCBI Taxonomy" id="322095"/>
    <lineage>
        <taxon>Bacteria</taxon>
        <taxon>Pseudomonadati</taxon>
        <taxon>Bacteroidota</taxon>
        <taxon>Bacteroidia</taxon>
        <taxon>Bacteroidales</taxon>
        <taxon>Porphyromonadaceae</taxon>
        <taxon>Porphyromonas</taxon>
    </lineage>
</organism>
<dbReference type="RefSeq" id="WP_060936016.1">
    <property type="nucleotide sequence ID" value="NZ_KQ960465.1"/>
</dbReference>
<comment type="caution">
    <text evidence="11">As this protein does not have any detectable helicase domains, it probably does not have helicase activity.</text>
</comment>
<comment type="subunit">
    <text evidence="11">Component of the replication restart primosome.</text>
</comment>
<feature type="domain" description="Primosomal protein N C-terminal" evidence="13">
    <location>
        <begin position="734"/>
        <end position="832"/>
    </location>
</feature>
<feature type="binding site" evidence="11">
    <location>
        <position position="536"/>
    </location>
    <ligand>
        <name>Zn(2+)</name>
        <dbReference type="ChEBI" id="CHEBI:29105"/>
        <label>2</label>
    </ligand>
</feature>
<keyword evidence="3 11" id="KW-0479">Metal-binding</keyword>
<dbReference type="Pfam" id="PF18074">
    <property type="entry name" value="PriA_C"/>
    <property type="match status" value="1"/>
</dbReference>
<name>A0A134B0S6_9PORP</name>
<feature type="binding site" evidence="11">
    <location>
        <position position="554"/>
    </location>
    <ligand>
        <name>Zn(2+)</name>
        <dbReference type="ChEBI" id="CHEBI:29105"/>
        <label>2</label>
    </ligand>
</feature>
<dbReference type="SUPFAM" id="SSF52540">
    <property type="entry name" value="P-loop containing nucleoside triphosphate hydrolases"/>
    <property type="match status" value="2"/>
</dbReference>
<evidence type="ECO:0000256" key="6">
    <source>
        <dbReference type="ARBA" id="ARBA00022806"/>
    </source>
</evidence>
<dbReference type="GO" id="GO:0006310">
    <property type="term" value="P:DNA recombination"/>
    <property type="evidence" value="ECO:0007669"/>
    <property type="project" value="InterPro"/>
</dbReference>
<comment type="function">
    <text evidence="11">Initiates the restart of stalled replication forks, which reloads the replicative helicase on sites other than the origin of replication. Recognizes and binds to abandoned replication forks and remodels them to uncover a helicase loading site. Promotes assembly of the primosome at these replication forks.</text>
</comment>
<dbReference type="InterPro" id="IPR005259">
    <property type="entry name" value="PriA"/>
</dbReference>
<dbReference type="InterPro" id="IPR042115">
    <property type="entry name" value="PriA_3primeBD_sf"/>
</dbReference>
<evidence type="ECO:0000256" key="3">
    <source>
        <dbReference type="ARBA" id="ARBA00022723"/>
    </source>
</evidence>
<keyword evidence="6" id="KW-0347">Helicase</keyword>
<dbReference type="Gene3D" id="3.40.50.300">
    <property type="entry name" value="P-loop containing nucleotide triphosphate hydrolases"/>
    <property type="match status" value="1"/>
</dbReference>
<dbReference type="GO" id="GO:1990077">
    <property type="term" value="C:primosome complex"/>
    <property type="evidence" value="ECO:0007669"/>
    <property type="project" value="UniProtKB-UniRule"/>
</dbReference>
<evidence type="ECO:0000256" key="4">
    <source>
        <dbReference type="ARBA" id="ARBA00022741"/>
    </source>
</evidence>
<dbReference type="Pfam" id="PF18319">
    <property type="entry name" value="Zn_ribbon_PriA"/>
    <property type="match status" value="1"/>
</dbReference>
<keyword evidence="1 11" id="KW-0639">Primosome</keyword>
<dbReference type="NCBIfam" id="TIGR00595">
    <property type="entry name" value="priA"/>
    <property type="match status" value="1"/>
</dbReference>
<evidence type="ECO:0000256" key="8">
    <source>
        <dbReference type="ARBA" id="ARBA00022840"/>
    </source>
</evidence>
<dbReference type="GO" id="GO:0005524">
    <property type="term" value="F:ATP binding"/>
    <property type="evidence" value="ECO:0007669"/>
    <property type="project" value="UniProtKB-UniRule"/>
</dbReference>
<dbReference type="InterPro" id="IPR027417">
    <property type="entry name" value="P-loop_NTPase"/>
</dbReference>
<keyword evidence="10" id="KW-0413">Isomerase</keyword>
<evidence type="ECO:0000256" key="5">
    <source>
        <dbReference type="ARBA" id="ARBA00022801"/>
    </source>
</evidence>
<keyword evidence="8 11" id="KW-0067">ATP-binding</keyword>
<dbReference type="InterPro" id="IPR041236">
    <property type="entry name" value="PriA_C"/>
</dbReference>
<keyword evidence="4 11" id="KW-0547">Nucleotide-binding</keyword>
<gene>
    <name evidence="11" type="primary">priA</name>
    <name evidence="15" type="ORF">HMPREF3185_01964</name>
</gene>
<dbReference type="InterPro" id="IPR041222">
    <property type="entry name" value="PriA_3primeBD"/>
</dbReference>
<dbReference type="GO" id="GO:0043138">
    <property type="term" value="F:3'-5' DNA helicase activity"/>
    <property type="evidence" value="ECO:0007669"/>
    <property type="project" value="TreeGrafter"/>
</dbReference>
<dbReference type="STRING" id="322095.HMPREF3185_01964"/>
<comment type="caution">
    <text evidence="15">The sequence shown here is derived from an EMBL/GenBank/DDBJ whole genome shotgun (WGS) entry which is preliminary data.</text>
</comment>
<dbReference type="OrthoDB" id="9759544at2"/>
<feature type="domain" description="PriA DNA helicase Cys-rich region (CRR)" evidence="14">
    <location>
        <begin position="536"/>
        <end position="560"/>
    </location>
</feature>
<dbReference type="EMBL" id="LSDK01000136">
    <property type="protein sequence ID" value="KXB73542.1"/>
    <property type="molecule type" value="Genomic_DNA"/>
</dbReference>
<dbReference type="Proteomes" id="UP000070224">
    <property type="component" value="Unassembled WGS sequence"/>
</dbReference>
<dbReference type="PATRIC" id="fig|322095.3.peg.1938"/>
<dbReference type="GO" id="GO:0006302">
    <property type="term" value="P:double-strand break repair"/>
    <property type="evidence" value="ECO:0007669"/>
    <property type="project" value="InterPro"/>
</dbReference>